<dbReference type="PANTHER" id="PTHR30204:SF97">
    <property type="entry name" value="MERR FAMILY REGULATORY PROTEIN"/>
    <property type="match status" value="1"/>
</dbReference>
<feature type="region of interest" description="Disordered" evidence="2">
    <location>
        <begin position="114"/>
        <end position="136"/>
    </location>
</feature>
<dbReference type="PRINTS" id="PR00040">
    <property type="entry name" value="HTHMERR"/>
</dbReference>
<evidence type="ECO:0000256" key="2">
    <source>
        <dbReference type="SAM" id="MobiDB-lite"/>
    </source>
</evidence>
<gene>
    <name evidence="4" type="ORF">KSB_89560</name>
</gene>
<feature type="domain" description="HTH merR-type" evidence="3">
    <location>
        <begin position="1"/>
        <end position="68"/>
    </location>
</feature>
<dbReference type="PANTHER" id="PTHR30204">
    <property type="entry name" value="REDOX-CYCLING DRUG-SENSING TRANSCRIPTIONAL ACTIVATOR SOXR"/>
    <property type="match status" value="1"/>
</dbReference>
<feature type="compositionally biased region" description="Basic and acidic residues" evidence="2">
    <location>
        <begin position="118"/>
        <end position="136"/>
    </location>
</feature>
<dbReference type="RefSeq" id="WP_201376586.1">
    <property type="nucleotide sequence ID" value="NZ_BNJG01000005.1"/>
</dbReference>
<accession>A0ABQ3V6A0</accession>
<dbReference type="InterPro" id="IPR009061">
    <property type="entry name" value="DNA-bd_dom_put_sf"/>
</dbReference>
<dbReference type="SUPFAM" id="SSF46955">
    <property type="entry name" value="Putative DNA-binding domain"/>
    <property type="match status" value="1"/>
</dbReference>
<dbReference type="InterPro" id="IPR000551">
    <property type="entry name" value="MerR-type_HTH_dom"/>
</dbReference>
<protein>
    <submittedName>
        <fullName evidence="4">MerR family transcriptional regulator</fullName>
    </submittedName>
</protein>
<evidence type="ECO:0000313" key="4">
    <source>
        <dbReference type="EMBL" id="GHO60481.1"/>
    </source>
</evidence>
<dbReference type="Pfam" id="PF13411">
    <property type="entry name" value="MerR_1"/>
    <property type="match status" value="1"/>
</dbReference>
<dbReference type="PROSITE" id="PS50937">
    <property type="entry name" value="HTH_MERR_2"/>
    <property type="match status" value="1"/>
</dbReference>
<dbReference type="Proteomes" id="UP000654345">
    <property type="component" value="Unassembled WGS sequence"/>
</dbReference>
<dbReference type="Gene3D" id="1.10.1660.10">
    <property type="match status" value="1"/>
</dbReference>
<evidence type="ECO:0000313" key="5">
    <source>
        <dbReference type="Proteomes" id="UP000654345"/>
    </source>
</evidence>
<keyword evidence="1" id="KW-0238">DNA-binding</keyword>
<evidence type="ECO:0000256" key="1">
    <source>
        <dbReference type="ARBA" id="ARBA00023125"/>
    </source>
</evidence>
<dbReference type="InterPro" id="IPR047057">
    <property type="entry name" value="MerR_fam"/>
</dbReference>
<sequence length="136" mass="15465">MHVGELAKRTGASIRSLHYYEQMGVLHASRQKNGYRSYGPQAVEQVQRIRNLLHLGFSLTDIQLLAPCFLQTEQGAPLCAVGIERYQQKLAELDECIQTLQELRERVAHHLTVISPDQGKEPINDYRQSRPRDLAG</sequence>
<evidence type="ECO:0000259" key="3">
    <source>
        <dbReference type="PROSITE" id="PS50937"/>
    </source>
</evidence>
<proteinExistence type="predicted"/>
<dbReference type="EMBL" id="BNJG01000005">
    <property type="protein sequence ID" value="GHO60481.1"/>
    <property type="molecule type" value="Genomic_DNA"/>
</dbReference>
<keyword evidence="5" id="KW-1185">Reference proteome</keyword>
<reference evidence="4 5" key="1">
    <citation type="journal article" date="2021" name="Int. J. Syst. Evol. Microbiol.">
        <title>Reticulibacter mediterranei gen. nov., sp. nov., within the new family Reticulibacteraceae fam. nov., and Ktedonospora formicarum gen. nov., sp. nov., Ktedonobacter robiniae sp. nov., Dictyobacter formicarum sp. nov. and Dictyobacter arantiisoli sp. nov., belonging to the class Ktedonobacteria.</title>
        <authorList>
            <person name="Yabe S."/>
            <person name="Zheng Y."/>
            <person name="Wang C.M."/>
            <person name="Sakai Y."/>
            <person name="Abe K."/>
            <person name="Yokota A."/>
            <person name="Donadio S."/>
            <person name="Cavaletti L."/>
            <person name="Monciardini P."/>
        </authorList>
    </citation>
    <scope>NUCLEOTIDE SEQUENCE [LARGE SCALE GENOMIC DNA]</scope>
    <source>
        <strain evidence="4 5">SOSP1-30</strain>
    </source>
</reference>
<dbReference type="SMART" id="SM00422">
    <property type="entry name" value="HTH_MERR"/>
    <property type="match status" value="1"/>
</dbReference>
<name>A0ABQ3V6A0_9CHLR</name>
<comment type="caution">
    <text evidence="4">The sequence shown here is derived from an EMBL/GenBank/DDBJ whole genome shotgun (WGS) entry which is preliminary data.</text>
</comment>
<organism evidence="4 5">
    <name type="scientific">Ktedonobacter robiniae</name>
    <dbReference type="NCBI Taxonomy" id="2778365"/>
    <lineage>
        <taxon>Bacteria</taxon>
        <taxon>Bacillati</taxon>
        <taxon>Chloroflexota</taxon>
        <taxon>Ktedonobacteria</taxon>
        <taxon>Ktedonobacterales</taxon>
        <taxon>Ktedonobacteraceae</taxon>
        <taxon>Ktedonobacter</taxon>
    </lineage>
</organism>